<proteinExistence type="predicted"/>
<evidence type="ECO:0000256" key="4">
    <source>
        <dbReference type="PIRSR" id="PIRSR602401-1"/>
    </source>
</evidence>
<dbReference type="AlphaFoldDB" id="A0AAN6WKT5"/>
<dbReference type="CDD" id="cd11060">
    <property type="entry name" value="CYP57A1-like"/>
    <property type="match status" value="1"/>
</dbReference>
<sequence>MLVTLGYVLSPFSLTSLSISQVVLVISFFLLGVFIIKPAISQWSRLRHVPGPFLNSITPLVYAWHTIRDGQAKYVYSLCQKYGPVVRVTPNTVVVSDPQTLRYFCSLKANYTKGLWAEFTRWDLKRYSCIAMRDNESRRERKKKLLPAWSGQGLNVMEDRVDARIRDFLDLVERKYISTPAVFRPMEFGHRAQFFTLDVVTAVTFGKPWGFLEKDGDVNKYLEITEVMTPMFALLGALPWLVHSMHTWPLTKLMPGAGDQVGFGCLIKLASDEVQKRLQPDDKSSEFDLINAYLKQGIDPEDVVQECITLAVAGSETTSAALRVTLLALLTTPEAYRKLQAEVDAFFANSSKSPNDVISYADVKELKYLQAVIRESLRVWPNASGISFTKQVPDTGDTIYGYRLPKGTEISGCLMAMTRNKSLFGADADIFRPERWLEADPTRAEEMWATVELNFSAGKYVCLGKQLALMELGKWFPEILRRYEIAPTNNPVPMKLIDSVTWLPLNFWVRFTKRETTTEAVSG</sequence>
<organism evidence="6 7">
    <name type="scientific">Podospora australis</name>
    <dbReference type="NCBI Taxonomy" id="1536484"/>
    <lineage>
        <taxon>Eukaryota</taxon>
        <taxon>Fungi</taxon>
        <taxon>Dikarya</taxon>
        <taxon>Ascomycota</taxon>
        <taxon>Pezizomycotina</taxon>
        <taxon>Sordariomycetes</taxon>
        <taxon>Sordariomycetidae</taxon>
        <taxon>Sordariales</taxon>
        <taxon>Podosporaceae</taxon>
        <taxon>Podospora</taxon>
    </lineage>
</organism>
<dbReference type="InterPro" id="IPR002401">
    <property type="entry name" value="Cyt_P450_E_grp-I"/>
</dbReference>
<keyword evidence="5" id="KW-0812">Transmembrane</keyword>
<gene>
    <name evidence="6" type="ORF">QBC35DRAFT_188754</name>
</gene>
<dbReference type="Gene3D" id="1.10.630.10">
    <property type="entry name" value="Cytochrome P450"/>
    <property type="match status" value="1"/>
</dbReference>
<dbReference type="GO" id="GO:0020037">
    <property type="term" value="F:heme binding"/>
    <property type="evidence" value="ECO:0007669"/>
    <property type="project" value="InterPro"/>
</dbReference>
<evidence type="ECO:0000256" key="2">
    <source>
        <dbReference type="ARBA" id="ARBA00022723"/>
    </source>
</evidence>
<dbReference type="InterPro" id="IPR050121">
    <property type="entry name" value="Cytochrome_P450_monoxygenase"/>
</dbReference>
<dbReference type="Pfam" id="PF00067">
    <property type="entry name" value="p450"/>
    <property type="match status" value="1"/>
</dbReference>
<comment type="caution">
    <text evidence="6">The sequence shown here is derived from an EMBL/GenBank/DDBJ whole genome shotgun (WGS) entry which is preliminary data.</text>
</comment>
<accession>A0AAN6WKT5</accession>
<dbReference type="EMBL" id="MU864716">
    <property type="protein sequence ID" value="KAK4182202.1"/>
    <property type="molecule type" value="Genomic_DNA"/>
</dbReference>
<evidence type="ECO:0000256" key="1">
    <source>
        <dbReference type="ARBA" id="ARBA00022617"/>
    </source>
</evidence>
<keyword evidence="2 4" id="KW-0479">Metal-binding</keyword>
<dbReference type="GO" id="GO:0016705">
    <property type="term" value="F:oxidoreductase activity, acting on paired donors, with incorporation or reduction of molecular oxygen"/>
    <property type="evidence" value="ECO:0007669"/>
    <property type="project" value="InterPro"/>
</dbReference>
<dbReference type="InterPro" id="IPR001128">
    <property type="entry name" value="Cyt_P450"/>
</dbReference>
<evidence type="ECO:0000256" key="3">
    <source>
        <dbReference type="ARBA" id="ARBA00023004"/>
    </source>
</evidence>
<dbReference type="PRINTS" id="PR00463">
    <property type="entry name" value="EP450I"/>
</dbReference>
<name>A0AAN6WKT5_9PEZI</name>
<keyword evidence="5" id="KW-1133">Transmembrane helix</keyword>
<feature type="transmembrane region" description="Helical" evidence="5">
    <location>
        <begin position="12"/>
        <end position="36"/>
    </location>
</feature>
<evidence type="ECO:0000313" key="6">
    <source>
        <dbReference type="EMBL" id="KAK4182202.1"/>
    </source>
</evidence>
<dbReference type="Proteomes" id="UP001302126">
    <property type="component" value="Unassembled WGS sequence"/>
</dbReference>
<keyword evidence="3 4" id="KW-0408">Iron</keyword>
<reference evidence="6" key="1">
    <citation type="journal article" date="2023" name="Mol. Phylogenet. Evol.">
        <title>Genome-scale phylogeny and comparative genomics of the fungal order Sordariales.</title>
        <authorList>
            <person name="Hensen N."/>
            <person name="Bonometti L."/>
            <person name="Westerberg I."/>
            <person name="Brannstrom I.O."/>
            <person name="Guillou S."/>
            <person name="Cros-Aarteil S."/>
            <person name="Calhoun S."/>
            <person name="Haridas S."/>
            <person name="Kuo A."/>
            <person name="Mondo S."/>
            <person name="Pangilinan J."/>
            <person name="Riley R."/>
            <person name="LaButti K."/>
            <person name="Andreopoulos B."/>
            <person name="Lipzen A."/>
            <person name="Chen C."/>
            <person name="Yan M."/>
            <person name="Daum C."/>
            <person name="Ng V."/>
            <person name="Clum A."/>
            <person name="Steindorff A."/>
            <person name="Ohm R.A."/>
            <person name="Martin F."/>
            <person name="Silar P."/>
            <person name="Natvig D.O."/>
            <person name="Lalanne C."/>
            <person name="Gautier V."/>
            <person name="Ament-Velasquez S.L."/>
            <person name="Kruys A."/>
            <person name="Hutchinson M.I."/>
            <person name="Powell A.J."/>
            <person name="Barry K."/>
            <person name="Miller A.N."/>
            <person name="Grigoriev I.V."/>
            <person name="Debuchy R."/>
            <person name="Gladieux P."/>
            <person name="Hiltunen Thoren M."/>
            <person name="Johannesson H."/>
        </authorList>
    </citation>
    <scope>NUCLEOTIDE SEQUENCE</scope>
    <source>
        <strain evidence="6">PSN309</strain>
    </source>
</reference>
<dbReference type="GO" id="GO:0004497">
    <property type="term" value="F:monooxygenase activity"/>
    <property type="evidence" value="ECO:0007669"/>
    <property type="project" value="InterPro"/>
</dbReference>
<comment type="cofactor">
    <cofactor evidence="4">
        <name>heme</name>
        <dbReference type="ChEBI" id="CHEBI:30413"/>
    </cofactor>
</comment>
<dbReference type="SUPFAM" id="SSF48264">
    <property type="entry name" value="Cytochrome P450"/>
    <property type="match status" value="1"/>
</dbReference>
<evidence type="ECO:0000256" key="5">
    <source>
        <dbReference type="SAM" id="Phobius"/>
    </source>
</evidence>
<protein>
    <submittedName>
        <fullName evidence="6">Cytochrome P450</fullName>
    </submittedName>
</protein>
<dbReference type="PANTHER" id="PTHR24305">
    <property type="entry name" value="CYTOCHROME P450"/>
    <property type="match status" value="1"/>
</dbReference>
<dbReference type="PRINTS" id="PR00385">
    <property type="entry name" value="P450"/>
</dbReference>
<keyword evidence="7" id="KW-1185">Reference proteome</keyword>
<dbReference type="PANTHER" id="PTHR24305:SF168">
    <property type="entry name" value="P450, PUTATIVE (EUROFUNG)-RELATED"/>
    <property type="match status" value="1"/>
</dbReference>
<keyword evidence="5" id="KW-0472">Membrane</keyword>
<reference evidence="6" key="2">
    <citation type="submission" date="2023-05" db="EMBL/GenBank/DDBJ databases">
        <authorList>
            <consortium name="Lawrence Berkeley National Laboratory"/>
            <person name="Steindorff A."/>
            <person name="Hensen N."/>
            <person name="Bonometti L."/>
            <person name="Westerberg I."/>
            <person name="Brannstrom I.O."/>
            <person name="Guillou S."/>
            <person name="Cros-Aarteil S."/>
            <person name="Calhoun S."/>
            <person name="Haridas S."/>
            <person name="Kuo A."/>
            <person name="Mondo S."/>
            <person name="Pangilinan J."/>
            <person name="Riley R."/>
            <person name="Labutti K."/>
            <person name="Andreopoulos B."/>
            <person name="Lipzen A."/>
            <person name="Chen C."/>
            <person name="Yanf M."/>
            <person name="Daum C."/>
            <person name="Ng V."/>
            <person name="Clum A."/>
            <person name="Ohm R."/>
            <person name="Martin F."/>
            <person name="Silar P."/>
            <person name="Natvig D."/>
            <person name="Lalanne C."/>
            <person name="Gautier V."/>
            <person name="Ament-Velasquez S.L."/>
            <person name="Kruys A."/>
            <person name="Hutchinson M.I."/>
            <person name="Powell A.J."/>
            <person name="Barry K."/>
            <person name="Miller A.N."/>
            <person name="Grigoriev I.V."/>
            <person name="Debuchy R."/>
            <person name="Gladieux P."/>
            <person name="Thoren M.H."/>
            <person name="Johannesson H."/>
        </authorList>
    </citation>
    <scope>NUCLEOTIDE SEQUENCE</scope>
    <source>
        <strain evidence="6">PSN309</strain>
    </source>
</reference>
<feature type="binding site" description="axial binding residue" evidence="4">
    <location>
        <position position="462"/>
    </location>
    <ligand>
        <name>heme</name>
        <dbReference type="ChEBI" id="CHEBI:30413"/>
    </ligand>
    <ligandPart>
        <name>Fe</name>
        <dbReference type="ChEBI" id="CHEBI:18248"/>
    </ligandPart>
</feature>
<evidence type="ECO:0000313" key="7">
    <source>
        <dbReference type="Proteomes" id="UP001302126"/>
    </source>
</evidence>
<dbReference type="InterPro" id="IPR036396">
    <property type="entry name" value="Cyt_P450_sf"/>
</dbReference>
<dbReference type="GO" id="GO:0005506">
    <property type="term" value="F:iron ion binding"/>
    <property type="evidence" value="ECO:0007669"/>
    <property type="project" value="InterPro"/>
</dbReference>
<keyword evidence="1 4" id="KW-0349">Heme</keyword>